<reference evidence="1" key="1">
    <citation type="submission" date="2020-04" db="EMBL/GenBank/DDBJ databases">
        <authorList>
            <person name="Alioto T."/>
            <person name="Alioto T."/>
            <person name="Gomez Garrido J."/>
        </authorList>
    </citation>
    <scope>NUCLEOTIDE SEQUENCE</scope>
    <source>
        <strain evidence="1">A484AB</strain>
    </source>
</reference>
<dbReference type="AlphaFoldDB" id="A0A7D9DXT9"/>
<sequence>MGNKNSLERIFTLEKLAGHACPVWERIMPEWMNAIRSNVPPERLREFKSLLSDMFDPVVSPFKVPMDVVMAFIKNGFESGSESLQRQTLTWLQILSELDIIIKIHMLVNMLQLAMDSLQNPSLEDPHSEPPSPVHQGDILNAGQWSTVLESESTLASFIMMLDIIVKQDAILLASVMA</sequence>
<organism evidence="1 2">
    <name type="scientific">Paramuricea clavata</name>
    <name type="common">Red gorgonian</name>
    <name type="synonym">Violescent sea-whip</name>
    <dbReference type="NCBI Taxonomy" id="317549"/>
    <lineage>
        <taxon>Eukaryota</taxon>
        <taxon>Metazoa</taxon>
        <taxon>Cnidaria</taxon>
        <taxon>Anthozoa</taxon>
        <taxon>Octocorallia</taxon>
        <taxon>Malacalcyonacea</taxon>
        <taxon>Plexauridae</taxon>
        <taxon>Paramuricea</taxon>
    </lineage>
</organism>
<evidence type="ECO:0000313" key="1">
    <source>
        <dbReference type="EMBL" id="CAB3996992.1"/>
    </source>
</evidence>
<comment type="caution">
    <text evidence="1">The sequence shown here is derived from an EMBL/GenBank/DDBJ whole genome shotgun (WGS) entry which is preliminary data.</text>
</comment>
<evidence type="ECO:0000313" key="2">
    <source>
        <dbReference type="Proteomes" id="UP001152795"/>
    </source>
</evidence>
<dbReference type="EMBL" id="CACRXK020002995">
    <property type="protein sequence ID" value="CAB3996992.1"/>
    <property type="molecule type" value="Genomic_DNA"/>
</dbReference>
<dbReference type="Proteomes" id="UP001152795">
    <property type="component" value="Unassembled WGS sequence"/>
</dbReference>
<dbReference type="PANTHER" id="PTHR21696">
    <property type="entry name" value="PROTEIN UNC-79 HOMOLOG"/>
    <property type="match status" value="1"/>
</dbReference>
<dbReference type="OrthoDB" id="6270916at2759"/>
<name>A0A7D9DXT9_PARCT</name>
<accession>A0A7D9DXT9</accession>
<protein>
    <submittedName>
        <fullName evidence="1">Uncharacterized protein</fullName>
    </submittedName>
</protein>
<gene>
    <name evidence="1" type="ORF">PACLA_8A007365</name>
</gene>
<keyword evidence="2" id="KW-1185">Reference proteome</keyword>
<dbReference type="PANTHER" id="PTHR21696:SF2">
    <property type="entry name" value="PROTEIN UNC-79 HOMOLOG"/>
    <property type="match status" value="1"/>
</dbReference>
<proteinExistence type="predicted"/>
<dbReference type="InterPro" id="IPR024855">
    <property type="entry name" value="UNC79"/>
</dbReference>